<proteinExistence type="predicted"/>
<dbReference type="AlphaFoldDB" id="A0AA90NBZ2"/>
<protein>
    <submittedName>
        <fullName evidence="1">DUF6226 family protein</fullName>
    </submittedName>
</protein>
<evidence type="ECO:0000313" key="2">
    <source>
        <dbReference type="Proteomes" id="UP001178281"/>
    </source>
</evidence>
<dbReference type="RefSeq" id="WP_305110783.1">
    <property type="nucleotide sequence ID" value="NZ_JAUTIX010000002.1"/>
</dbReference>
<comment type="caution">
    <text evidence="1">The sequence shown here is derived from an EMBL/GenBank/DDBJ whole genome shotgun (WGS) entry which is preliminary data.</text>
</comment>
<reference evidence="1" key="1">
    <citation type="submission" date="2023-08" db="EMBL/GenBank/DDBJ databases">
        <title>The draft genome of Tsukamurella strandjordii strain 050030.</title>
        <authorList>
            <person name="Zhao F."/>
            <person name="Feng Y."/>
            <person name="Zong Z."/>
        </authorList>
    </citation>
    <scope>NUCLEOTIDE SEQUENCE</scope>
    <source>
        <strain evidence="1">050030</strain>
    </source>
</reference>
<dbReference type="InterPro" id="IPR045773">
    <property type="entry name" value="DUF6226"/>
</dbReference>
<gene>
    <name evidence="1" type="ORF">Q7X28_06890</name>
</gene>
<keyword evidence="2" id="KW-1185">Reference proteome</keyword>
<organism evidence="1 2">
    <name type="scientific">Tsukamurella strandjordii</name>
    <dbReference type="NCBI Taxonomy" id="147577"/>
    <lineage>
        <taxon>Bacteria</taxon>
        <taxon>Bacillati</taxon>
        <taxon>Actinomycetota</taxon>
        <taxon>Actinomycetes</taxon>
        <taxon>Mycobacteriales</taxon>
        <taxon>Tsukamurellaceae</taxon>
        <taxon>Tsukamurella</taxon>
    </lineage>
</organism>
<evidence type="ECO:0000313" key="1">
    <source>
        <dbReference type="EMBL" id="MDP0397647.1"/>
    </source>
</evidence>
<dbReference type="EMBL" id="JAUTIX010000002">
    <property type="protein sequence ID" value="MDP0397647.1"/>
    <property type="molecule type" value="Genomic_DNA"/>
</dbReference>
<dbReference type="Proteomes" id="UP001178281">
    <property type="component" value="Unassembled WGS sequence"/>
</dbReference>
<sequence length="150" mass="16757">MYIRPQITAPSFVDDAGVPIPYGDRWNFDDGPPPESYSRESNLGRFAPLHTIANALIDHLVRTYDVTVTDLGPGSDYLNATVRHVAIGPVVGDRVVVLLTDYPSAGARFGPDHEVHYPRCSCDACDETWEYGAEMLEFEILRVAAHWPRR</sequence>
<dbReference type="Pfam" id="PF19736">
    <property type="entry name" value="DUF6226"/>
    <property type="match status" value="1"/>
</dbReference>
<accession>A0AA90NBZ2</accession>
<name>A0AA90NBZ2_9ACTN</name>